<feature type="compositionally biased region" description="Basic residues" evidence="1">
    <location>
        <begin position="142"/>
        <end position="162"/>
    </location>
</feature>
<evidence type="ECO:0000259" key="2">
    <source>
        <dbReference type="Pfam" id="PF05754"/>
    </source>
</evidence>
<feature type="compositionally biased region" description="Basic residues" evidence="1">
    <location>
        <begin position="110"/>
        <end position="130"/>
    </location>
</feature>
<organism evidence="3">
    <name type="scientific">Oryza sativa subsp. indica</name>
    <name type="common">Rice</name>
    <dbReference type="NCBI Taxonomy" id="39946"/>
    <lineage>
        <taxon>Eukaryota</taxon>
        <taxon>Viridiplantae</taxon>
        <taxon>Streptophyta</taxon>
        <taxon>Embryophyta</taxon>
        <taxon>Tracheophyta</taxon>
        <taxon>Spermatophyta</taxon>
        <taxon>Magnoliopsida</taxon>
        <taxon>Liliopsida</taxon>
        <taxon>Poales</taxon>
        <taxon>Poaceae</taxon>
        <taxon>BOP clade</taxon>
        <taxon>Oryzoideae</taxon>
        <taxon>Oryzeae</taxon>
        <taxon>Oryzinae</taxon>
        <taxon>Oryza</taxon>
        <taxon>Oryza sativa</taxon>
    </lineage>
</organism>
<evidence type="ECO:0000256" key="1">
    <source>
        <dbReference type="SAM" id="MobiDB-lite"/>
    </source>
</evidence>
<protein>
    <recommendedName>
        <fullName evidence="2">DUF834 domain-containing protein</fullName>
    </recommendedName>
</protein>
<evidence type="ECO:0000313" key="3">
    <source>
        <dbReference type="EMBL" id="BAH80028.1"/>
    </source>
</evidence>
<dbReference type="EMBL" id="AB458444">
    <property type="protein sequence ID" value="BAH80028.1"/>
    <property type="molecule type" value="Genomic_DNA"/>
</dbReference>
<feature type="compositionally biased region" description="Low complexity" evidence="1">
    <location>
        <begin position="77"/>
        <end position="89"/>
    </location>
</feature>
<feature type="region of interest" description="Disordered" evidence="1">
    <location>
        <begin position="301"/>
        <end position="325"/>
    </location>
</feature>
<accession>C5NNT9</accession>
<proteinExistence type="predicted"/>
<reference evidence="3" key="2">
    <citation type="journal article" date="2011" name="Plant Physiol.">
        <title>Developing rice with high yield under phosphorus deficiency: Pup1 sequence to application.</title>
        <authorList>
            <person name="Chin J.H."/>
            <person name="Gamuyao R."/>
            <person name="Dalid C."/>
            <person name="Bustamam M."/>
            <person name="Prasetiyono J."/>
            <person name="Moeljopawiro S."/>
            <person name="Wissuwa M."/>
            <person name="Heuer S."/>
        </authorList>
    </citation>
    <scope>NUCLEOTIDE SEQUENCE</scope>
</reference>
<feature type="compositionally biased region" description="Basic and acidic residues" evidence="1">
    <location>
        <begin position="16"/>
        <end position="25"/>
    </location>
</feature>
<dbReference type="InterPro" id="IPR008552">
    <property type="entry name" value="DUF834"/>
</dbReference>
<dbReference type="AlphaFoldDB" id="C5NNT9"/>
<gene>
    <name evidence="3" type="primary">OsPupK39-1</name>
</gene>
<reference evidence="3" key="3">
    <citation type="journal article" date="2012" name="Nature">
        <title>The protein kinase Pstol1 from traditional rice confers tolerance of phosphorus deficiency.</title>
        <authorList>
            <person name="Gamuyao R."/>
            <person name="Chin J.H."/>
            <person name="Pariasca-Tanaka J."/>
            <person name="Pesaresi P."/>
            <person name="Catausan S."/>
            <person name="Dalid C."/>
            <person name="Slamet-Loedin I."/>
            <person name="Tecson-Mendoza E.M."/>
            <person name="Wissuwa M."/>
            <person name="Heuer S."/>
        </authorList>
    </citation>
    <scope>NUCLEOTIDE SEQUENCE</scope>
</reference>
<reference evidence="3" key="1">
    <citation type="journal article" date="2009" name="Plant Biotechnol. J.">
        <title>Comparative sequence analyses of the major quantitative trait locus phosphorus uptake 1 (Pup1) reveal a complex genetic structure.</title>
        <authorList>
            <person name="Heuer S."/>
            <person name="Lu X."/>
            <person name="Chin J.H."/>
            <person name="Pariasca-Tanaka J."/>
            <person name="Kanamori H."/>
            <person name="Matsumoto T."/>
            <person name="De Leon T."/>
            <person name="Ulat V.J."/>
            <person name="Ismail A.M."/>
            <person name="Yano M."/>
            <person name="Wissuwa M."/>
        </authorList>
    </citation>
    <scope>NUCLEOTIDE SEQUENCE</scope>
</reference>
<feature type="domain" description="DUF834" evidence="2">
    <location>
        <begin position="215"/>
        <end position="255"/>
    </location>
</feature>
<sequence length="325" mass="34232">MDLADVSKGAAGADTRAPHVSESKGEGAQWTRSTAGEAAPWTRTTEVVHGTDGLDRPKADPTATAGSAGARHGSKPAGQTTARGGAATRGDGRRQLTRAKAAHAREQRRGAARGRRQPAARHHRQRRGHGARSAAAGTRSDGHRRRQRVARTPGRRPTKGRKREREGSAHRDARRRRGGRRQGTVAPGLLRKTTRRSSSDGRPSGWGGRARPRSATEEGGALADFRRRGAAVEVLLVLAELREATARVGVDRSGGTTRLESAAVAERGGSRGYGATEVERGNGAVAELARVAAKLAVAAEQCGGDPSDGKRRPEFAGVWRRAGAA</sequence>
<feature type="region of interest" description="Disordered" evidence="1">
    <location>
        <begin position="1"/>
        <end position="221"/>
    </location>
</feature>
<name>C5NNT9_ORYSI</name>
<dbReference type="Pfam" id="PF05754">
    <property type="entry name" value="DUF834"/>
    <property type="match status" value="1"/>
</dbReference>